<dbReference type="AlphaFoldDB" id="S0G3G6"/>
<reference evidence="2 3" key="1">
    <citation type="journal article" date="2013" name="Genome Announc.">
        <title>Draft Genome Sequence of Desulfotignum phosphitoxidans DSM 13687 Strain FiPS-3.</title>
        <authorList>
            <person name="Poehlein A."/>
            <person name="Daniel R."/>
            <person name="Simeonova D.D."/>
        </authorList>
    </citation>
    <scope>NUCLEOTIDE SEQUENCE [LARGE SCALE GENOMIC DNA]</scope>
    <source>
        <strain evidence="2 3">DSM 13687</strain>
    </source>
</reference>
<dbReference type="Proteomes" id="UP000014216">
    <property type="component" value="Unassembled WGS sequence"/>
</dbReference>
<proteinExistence type="predicted"/>
<comment type="caution">
    <text evidence="2">The sequence shown here is derived from an EMBL/GenBank/DDBJ whole genome shotgun (WGS) entry which is preliminary data.</text>
</comment>
<dbReference type="Pfam" id="PF08388">
    <property type="entry name" value="GIIM"/>
    <property type="match status" value="1"/>
</dbReference>
<name>S0G3G6_9BACT</name>
<keyword evidence="3" id="KW-1185">Reference proteome</keyword>
<dbReference type="GO" id="GO:0003964">
    <property type="term" value="F:RNA-directed DNA polymerase activity"/>
    <property type="evidence" value="ECO:0007669"/>
    <property type="project" value="UniProtKB-KW"/>
</dbReference>
<keyword evidence="2" id="KW-0808">Transferase</keyword>
<evidence type="ECO:0000313" key="2">
    <source>
        <dbReference type="EMBL" id="EMS81450.1"/>
    </source>
</evidence>
<dbReference type="EMBL" id="APJX01000001">
    <property type="protein sequence ID" value="EMS81450.1"/>
    <property type="molecule type" value="Genomic_DNA"/>
</dbReference>
<gene>
    <name evidence="2" type="ORF">Dpo_1c05910</name>
</gene>
<accession>S0G3G6</accession>
<keyword evidence="2" id="KW-0695">RNA-directed DNA polymerase</keyword>
<feature type="domain" description="Group II intron maturase-specific" evidence="1">
    <location>
        <begin position="53"/>
        <end position="130"/>
    </location>
</feature>
<evidence type="ECO:0000313" key="3">
    <source>
        <dbReference type="Proteomes" id="UP000014216"/>
    </source>
</evidence>
<evidence type="ECO:0000259" key="1">
    <source>
        <dbReference type="Pfam" id="PF08388"/>
    </source>
</evidence>
<organism evidence="2 3">
    <name type="scientific">Desulfotignum phosphitoxidans DSM 13687</name>
    <dbReference type="NCBI Taxonomy" id="1286635"/>
    <lineage>
        <taxon>Bacteria</taxon>
        <taxon>Pseudomonadati</taxon>
        <taxon>Thermodesulfobacteriota</taxon>
        <taxon>Desulfobacteria</taxon>
        <taxon>Desulfobacterales</taxon>
        <taxon>Desulfobacteraceae</taxon>
        <taxon>Desulfotignum</taxon>
    </lineage>
</organism>
<sequence length="176" mass="21439">MYTSITRFLTVRLRLKVNEEKSEVSRPWLRKFLGFTFFHMYGQSKIKIHAKTIERFKQRIRELTDRNCGKSLEQVIKELNGYLRGWWNYFRLAEARHKLKALKTWIIRRLRCLVWKQWKNPRTKVRNLEKLGIDHEHAMTCGNARKKYWRMSRVKWVAYAMPGQYFINKGLYLPGN</sequence>
<keyword evidence="2" id="KW-0548">Nucleotidyltransferase</keyword>
<dbReference type="InterPro" id="IPR013597">
    <property type="entry name" value="Mat_intron_G2"/>
</dbReference>
<protein>
    <submittedName>
        <fullName evidence="2">RNA-directed DNA polymerase</fullName>
    </submittedName>
</protein>